<sequence length="243" mass="27173">MKSKTALVTGATKGIGRAVCERLLKEGMSVVMTYSSDETTASLVWNEFEQRFPSKVMLLKADISDLSSIDTISHFLAEQQISLSCVVFNAGMTDRSDFLQIEPENWLKVFTANVHFPVFLMQKLYSSFEEGGCVVFTGSLMAIHPHSVSLAYGVTKASVHALVKNLVKFFAGKRIRVNAVAPGFVDTEWQKTKPVEIRDNINRKLAMGRFCTPEELTDVYWLLINNQYMNGEVVVCDGGYSYK</sequence>
<accession>A0A161LV67</accession>
<dbReference type="GO" id="GO:0016491">
    <property type="term" value="F:oxidoreductase activity"/>
    <property type="evidence" value="ECO:0007669"/>
    <property type="project" value="UniProtKB-KW"/>
</dbReference>
<evidence type="ECO:0000313" key="4">
    <source>
        <dbReference type="Proteomes" id="UP000076586"/>
    </source>
</evidence>
<dbReference type="Proteomes" id="UP000076586">
    <property type="component" value="Unassembled WGS sequence"/>
</dbReference>
<dbReference type="InterPro" id="IPR002347">
    <property type="entry name" value="SDR_fam"/>
</dbReference>
<dbReference type="PANTHER" id="PTHR43639">
    <property type="entry name" value="OXIDOREDUCTASE, SHORT-CHAIN DEHYDROGENASE/REDUCTASE FAMILY (AFU_ORTHOLOGUE AFUA_5G02870)"/>
    <property type="match status" value="1"/>
</dbReference>
<evidence type="ECO:0000313" key="3">
    <source>
        <dbReference type="EMBL" id="GAT63079.1"/>
    </source>
</evidence>
<dbReference type="PANTHER" id="PTHR43639:SF1">
    <property type="entry name" value="SHORT-CHAIN DEHYDROGENASE_REDUCTASE FAMILY PROTEIN"/>
    <property type="match status" value="1"/>
</dbReference>
<dbReference type="PRINTS" id="PR00081">
    <property type="entry name" value="GDHRDH"/>
</dbReference>
<gene>
    <name evidence="3" type="ORF">PJIAN_3391</name>
</gene>
<comment type="caution">
    <text evidence="3">The sequence shown here is derived from an EMBL/GenBank/DDBJ whole genome shotgun (WGS) entry which is preliminary data.</text>
</comment>
<organism evidence="3 4">
    <name type="scientific">Paludibacter jiangxiensis</name>
    <dbReference type="NCBI Taxonomy" id="681398"/>
    <lineage>
        <taxon>Bacteria</taxon>
        <taxon>Pseudomonadati</taxon>
        <taxon>Bacteroidota</taxon>
        <taxon>Bacteroidia</taxon>
        <taxon>Bacteroidales</taxon>
        <taxon>Paludibacteraceae</taxon>
        <taxon>Paludibacter</taxon>
    </lineage>
</organism>
<dbReference type="RefSeq" id="WP_068703940.1">
    <property type="nucleotide sequence ID" value="NZ_BDCR01000003.1"/>
</dbReference>
<reference evidence="4" key="1">
    <citation type="submission" date="2016-04" db="EMBL/GenBank/DDBJ databases">
        <title>Draft genome sequence of Paludibacter jiangxiensis strain NM7.</title>
        <authorList>
            <person name="Qiu Y."/>
            <person name="Matsuura N."/>
            <person name="Ohashi A."/>
            <person name="Tourlousse M.D."/>
            <person name="Sekiguchi Y."/>
        </authorList>
    </citation>
    <scope>NUCLEOTIDE SEQUENCE [LARGE SCALE GENOMIC DNA]</scope>
    <source>
        <strain evidence="4">NM7</strain>
    </source>
</reference>
<evidence type="ECO:0000256" key="1">
    <source>
        <dbReference type="ARBA" id="ARBA00006484"/>
    </source>
</evidence>
<proteinExistence type="inferred from homology"/>
<dbReference type="OrthoDB" id="9775296at2"/>
<dbReference type="STRING" id="681398.PJIAN_3391"/>
<dbReference type="InterPro" id="IPR036291">
    <property type="entry name" value="NAD(P)-bd_dom_sf"/>
</dbReference>
<keyword evidence="2" id="KW-0560">Oxidoreductase</keyword>
<comment type="similarity">
    <text evidence="1">Belongs to the short-chain dehydrogenases/reductases (SDR) family.</text>
</comment>
<name>A0A161LV67_9BACT</name>
<dbReference type="SUPFAM" id="SSF51735">
    <property type="entry name" value="NAD(P)-binding Rossmann-fold domains"/>
    <property type="match status" value="1"/>
</dbReference>
<dbReference type="CDD" id="cd05233">
    <property type="entry name" value="SDR_c"/>
    <property type="match status" value="1"/>
</dbReference>
<dbReference type="Gene3D" id="3.40.50.720">
    <property type="entry name" value="NAD(P)-binding Rossmann-like Domain"/>
    <property type="match status" value="1"/>
</dbReference>
<dbReference type="AlphaFoldDB" id="A0A161LV67"/>
<dbReference type="EMBL" id="BDCR01000003">
    <property type="protein sequence ID" value="GAT63079.1"/>
    <property type="molecule type" value="Genomic_DNA"/>
</dbReference>
<protein>
    <submittedName>
        <fullName evidence="3">3-oxoacyl-[acyl-carrier protein] reductase</fullName>
    </submittedName>
</protein>
<keyword evidence="4" id="KW-1185">Reference proteome</keyword>
<evidence type="ECO:0000256" key="2">
    <source>
        <dbReference type="ARBA" id="ARBA00023002"/>
    </source>
</evidence>
<dbReference type="Pfam" id="PF13561">
    <property type="entry name" value="adh_short_C2"/>
    <property type="match status" value="1"/>
</dbReference>
<reference evidence="4" key="2">
    <citation type="journal article" date="2017" name="Genome Announc.">
        <title>Draft genome sequence of Paludibacter jiangxiensis NM7(T), a propionate-producing fermentative bacterium.</title>
        <authorList>
            <person name="Qiu Y.-L."/>
            <person name="Tourlousse D.M."/>
            <person name="Matsuura N."/>
            <person name="Ohashi A."/>
            <person name="Sekiguchi Y."/>
        </authorList>
    </citation>
    <scope>NUCLEOTIDE SEQUENCE [LARGE SCALE GENOMIC DNA]</scope>
    <source>
        <strain evidence="4">NM7</strain>
    </source>
</reference>